<gene>
    <name evidence="2" type="primary">LOC142175921</name>
</gene>
<name>A0AC58TPA5_TOBAC</name>
<dbReference type="Proteomes" id="UP000790787">
    <property type="component" value="Chromosome 22"/>
</dbReference>
<sequence length="192" mass="21882">MELLKDYDCSILSHPGKANVVVDVWSRKSIGSLAHISLTKRLLAKDIQRLEGAGIKFSVRDSKALLACAHAKSSLVERIKATQYEDERFCKYRDEALASKSKDMIVESDGILRMGDRLCVTNVDRLRHSILEEAQNSRYIIHLGSTKMSRLSISDPQDCYNKLRFQRENGKELPWILSPVYHEPLKVMTLYG</sequence>
<reference evidence="2" key="2">
    <citation type="submission" date="2025-08" db="UniProtKB">
        <authorList>
            <consortium name="RefSeq"/>
        </authorList>
    </citation>
    <scope>IDENTIFICATION</scope>
    <source>
        <tissue evidence="2">Leaf</tissue>
    </source>
</reference>
<keyword evidence="1" id="KW-1185">Reference proteome</keyword>
<protein>
    <submittedName>
        <fullName evidence="2">Uncharacterized protein LOC142175921</fullName>
    </submittedName>
</protein>
<evidence type="ECO:0000313" key="2">
    <source>
        <dbReference type="RefSeq" id="XP_075099030.1"/>
    </source>
</evidence>
<accession>A0AC58TPA5</accession>
<proteinExistence type="predicted"/>
<reference evidence="1" key="1">
    <citation type="journal article" date="2014" name="Nat. Commun.">
        <title>The tobacco genome sequence and its comparison with those of tomato and potato.</title>
        <authorList>
            <person name="Sierro N."/>
            <person name="Battey J.N."/>
            <person name="Ouadi S."/>
            <person name="Bakaher N."/>
            <person name="Bovet L."/>
            <person name="Willig A."/>
            <person name="Goepfert S."/>
            <person name="Peitsch M.C."/>
            <person name="Ivanov N.V."/>
        </authorList>
    </citation>
    <scope>NUCLEOTIDE SEQUENCE [LARGE SCALE GENOMIC DNA]</scope>
</reference>
<dbReference type="RefSeq" id="XP_075099030.1">
    <property type="nucleotide sequence ID" value="XM_075242929.1"/>
</dbReference>
<evidence type="ECO:0000313" key="1">
    <source>
        <dbReference type="Proteomes" id="UP000790787"/>
    </source>
</evidence>
<organism evidence="1 2">
    <name type="scientific">Nicotiana tabacum</name>
    <name type="common">Common tobacco</name>
    <dbReference type="NCBI Taxonomy" id="4097"/>
    <lineage>
        <taxon>Eukaryota</taxon>
        <taxon>Viridiplantae</taxon>
        <taxon>Streptophyta</taxon>
        <taxon>Embryophyta</taxon>
        <taxon>Tracheophyta</taxon>
        <taxon>Spermatophyta</taxon>
        <taxon>Magnoliopsida</taxon>
        <taxon>eudicotyledons</taxon>
        <taxon>Gunneridae</taxon>
        <taxon>Pentapetalae</taxon>
        <taxon>asterids</taxon>
        <taxon>lamiids</taxon>
        <taxon>Solanales</taxon>
        <taxon>Solanaceae</taxon>
        <taxon>Nicotianoideae</taxon>
        <taxon>Nicotianeae</taxon>
        <taxon>Nicotiana</taxon>
    </lineage>
</organism>